<dbReference type="EMBL" id="DVKQ01000015">
    <property type="protein sequence ID" value="HIT37144.1"/>
    <property type="molecule type" value="Genomic_DNA"/>
</dbReference>
<sequence>MELVGKIYQKINSSSGYILGSDGKLYLYFCYDFLEDFDDKIGEVVLFKPINSKILRATYISKYYGED</sequence>
<evidence type="ECO:0000313" key="2">
    <source>
        <dbReference type="Proteomes" id="UP000886833"/>
    </source>
</evidence>
<organism evidence="1 2">
    <name type="scientific">Candidatus Onthousia faecipullorum</name>
    <dbReference type="NCBI Taxonomy" id="2840887"/>
    <lineage>
        <taxon>Bacteria</taxon>
        <taxon>Bacillati</taxon>
        <taxon>Bacillota</taxon>
        <taxon>Bacilli</taxon>
        <taxon>Candidatus Onthousia</taxon>
    </lineage>
</organism>
<accession>A0A9D1GBI3</accession>
<dbReference type="AlphaFoldDB" id="A0A9D1GBI3"/>
<gene>
    <name evidence="1" type="ORF">IAB59_01525</name>
</gene>
<comment type="caution">
    <text evidence="1">The sequence shown here is derived from an EMBL/GenBank/DDBJ whole genome shotgun (WGS) entry which is preliminary data.</text>
</comment>
<evidence type="ECO:0000313" key="1">
    <source>
        <dbReference type="EMBL" id="HIT37144.1"/>
    </source>
</evidence>
<name>A0A9D1GBI3_9FIRM</name>
<reference evidence="1" key="2">
    <citation type="journal article" date="2021" name="PeerJ">
        <title>Extensive microbial diversity within the chicken gut microbiome revealed by metagenomics and culture.</title>
        <authorList>
            <person name="Gilroy R."/>
            <person name="Ravi A."/>
            <person name="Getino M."/>
            <person name="Pursley I."/>
            <person name="Horton D.L."/>
            <person name="Alikhan N.F."/>
            <person name="Baker D."/>
            <person name="Gharbi K."/>
            <person name="Hall N."/>
            <person name="Watson M."/>
            <person name="Adriaenssens E.M."/>
            <person name="Foster-Nyarko E."/>
            <person name="Jarju S."/>
            <person name="Secka A."/>
            <person name="Antonio M."/>
            <person name="Oren A."/>
            <person name="Chaudhuri R.R."/>
            <person name="La Ragione R."/>
            <person name="Hildebrand F."/>
            <person name="Pallen M.J."/>
        </authorList>
    </citation>
    <scope>NUCLEOTIDE SEQUENCE</scope>
    <source>
        <strain evidence="1">CHK195-26880</strain>
    </source>
</reference>
<dbReference type="Proteomes" id="UP000886833">
    <property type="component" value="Unassembled WGS sequence"/>
</dbReference>
<reference evidence="1" key="1">
    <citation type="submission" date="2020-10" db="EMBL/GenBank/DDBJ databases">
        <authorList>
            <person name="Gilroy R."/>
        </authorList>
    </citation>
    <scope>NUCLEOTIDE SEQUENCE</scope>
    <source>
        <strain evidence="1">CHK195-26880</strain>
    </source>
</reference>
<proteinExistence type="predicted"/>
<protein>
    <submittedName>
        <fullName evidence="1">Uncharacterized protein</fullName>
    </submittedName>
</protein>